<dbReference type="EMBL" id="KN835400">
    <property type="protein sequence ID" value="KIK38302.1"/>
    <property type="molecule type" value="Genomic_DNA"/>
</dbReference>
<keyword evidence="3" id="KW-1185">Reference proteome</keyword>
<reference evidence="2 3" key="1">
    <citation type="submission" date="2014-04" db="EMBL/GenBank/DDBJ databases">
        <authorList>
            <consortium name="DOE Joint Genome Institute"/>
            <person name="Kuo A."/>
            <person name="Ruytinx J."/>
            <person name="Rineau F."/>
            <person name="Colpaert J."/>
            <person name="Kohler A."/>
            <person name="Nagy L.G."/>
            <person name="Floudas D."/>
            <person name="Copeland A."/>
            <person name="Barry K.W."/>
            <person name="Cichocki N."/>
            <person name="Veneault-Fourrey C."/>
            <person name="LaButti K."/>
            <person name="Lindquist E.A."/>
            <person name="Lipzen A."/>
            <person name="Lundell T."/>
            <person name="Morin E."/>
            <person name="Murat C."/>
            <person name="Sun H."/>
            <person name="Tunlid A."/>
            <person name="Henrissat B."/>
            <person name="Grigoriev I.V."/>
            <person name="Hibbett D.S."/>
            <person name="Martin F."/>
            <person name="Nordberg H.P."/>
            <person name="Cantor M.N."/>
            <person name="Hua S.X."/>
        </authorList>
    </citation>
    <scope>NUCLEOTIDE SEQUENCE [LARGE SCALE GENOMIC DNA]</scope>
    <source>
        <strain evidence="2 3">UH-Slu-Lm8-n1</strain>
    </source>
</reference>
<evidence type="ECO:0000313" key="3">
    <source>
        <dbReference type="Proteomes" id="UP000054485"/>
    </source>
</evidence>
<accession>A0A0D0AV82</accession>
<gene>
    <name evidence="2" type="ORF">CY34DRAFT_398767</name>
</gene>
<protein>
    <submittedName>
        <fullName evidence="2">Uncharacterized protein</fullName>
    </submittedName>
</protein>
<dbReference type="HOGENOM" id="CLU_2335033_0_0_1"/>
<dbReference type="InParanoid" id="A0A0D0AV82"/>
<evidence type="ECO:0000313" key="2">
    <source>
        <dbReference type="EMBL" id="KIK38302.1"/>
    </source>
</evidence>
<keyword evidence="1" id="KW-0472">Membrane</keyword>
<dbReference type="Proteomes" id="UP000054485">
    <property type="component" value="Unassembled WGS sequence"/>
</dbReference>
<dbReference type="AlphaFoldDB" id="A0A0D0AV82"/>
<organism evidence="2 3">
    <name type="scientific">Suillus luteus UH-Slu-Lm8-n1</name>
    <dbReference type="NCBI Taxonomy" id="930992"/>
    <lineage>
        <taxon>Eukaryota</taxon>
        <taxon>Fungi</taxon>
        <taxon>Dikarya</taxon>
        <taxon>Basidiomycota</taxon>
        <taxon>Agaricomycotina</taxon>
        <taxon>Agaricomycetes</taxon>
        <taxon>Agaricomycetidae</taxon>
        <taxon>Boletales</taxon>
        <taxon>Suillineae</taxon>
        <taxon>Suillaceae</taxon>
        <taxon>Suillus</taxon>
    </lineage>
</organism>
<sequence length="98" mass="10914">MWFPECGGSGCRCPPICECKSTAQYEFLKNPDLATFTGSFKSKLGKALRAPSRLHMQHTNLFYISCGCPLMVVLFLLLHITFCLLMCALNPSGDGFWT</sequence>
<reference evidence="3" key="2">
    <citation type="submission" date="2015-01" db="EMBL/GenBank/DDBJ databases">
        <title>Evolutionary Origins and Diversification of the Mycorrhizal Mutualists.</title>
        <authorList>
            <consortium name="DOE Joint Genome Institute"/>
            <consortium name="Mycorrhizal Genomics Consortium"/>
            <person name="Kohler A."/>
            <person name="Kuo A."/>
            <person name="Nagy L.G."/>
            <person name="Floudas D."/>
            <person name="Copeland A."/>
            <person name="Barry K.W."/>
            <person name="Cichocki N."/>
            <person name="Veneault-Fourrey C."/>
            <person name="LaButti K."/>
            <person name="Lindquist E.A."/>
            <person name="Lipzen A."/>
            <person name="Lundell T."/>
            <person name="Morin E."/>
            <person name="Murat C."/>
            <person name="Riley R."/>
            <person name="Ohm R."/>
            <person name="Sun H."/>
            <person name="Tunlid A."/>
            <person name="Henrissat B."/>
            <person name="Grigoriev I.V."/>
            <person name="Hibbett D.S."/>
            <person name="Martin F."/>
        </authorList>
    </citation>
    <scope>NUCLEOTIDE SEQUENCE [LARGE SCALE GENOMIC DNA]</scope>
    <source>
        <strain evidence="3">UH-Slu-Lm8-n1</strain>
    </source>
</reference>
<keyword evidence="1" id="KW-0812">Transmembrane</keyword>
<proteinExistence type="predicted"/>
<name>A0A0D0AV82_9AGAM</name>
<feature type="transmembrane region" description="Helical" evidence="1">
    <location>
        <begin position="61"/>
        <end position="89"/>
    </location>
</feature>
<evidence type="ECO:0000256" key="1">
    <source>
        <dbReference type="SAM" id="Phobius"/>
    </source>
</evidence>
<keyword evidence="1" id="KW-1133">Transmembrane helix</keyword>